<name>L9X9V5_9EURY</name>
<dbReference type="EMBL" id="AOIA01000114">
    <property type="protein sequence ID" value="ELY58514.1"/>
    <property type="molecule type" value="Genomic_DNA"/>
</dbReference>
<protein>
    <recommendedName>
        <fullName evidence="2">Halobacterial output domain-containing protein</fullName>
    </recommendedName>
</protein>
<feature type="domain" description="Halobacterial output" evidence="2">
    <location>
        <begin position="54"/>
        <end position="123"/>
    </location>
</feature>
<evidence type="ECO:0000313" key="3">
    <source>
        <dbReference type="EMBL" id="ELY58514.1"/>
    </source>
</evidence>
<keyword evidence="4" id="KW-1185">Reference proteome</keyword>
<dbReference type="STRING" id="1227498.C492_11885"/>
<dbReference type="Pfam" id="PF18545">
    <property type="entry name" value="HalOD1"/>
    <property type="match status" value="1"/>
</dbReference>
<evidence type="ECO:0000256" key="1">
    <source>
        <dbReference type="SAM" id="MobiDB-lite"/>
    </source>
</evidence>
<organism evidence="3 4">
    <name type="scientific">Natronococcus jeotgali DSM 18795</name>
    <dbReference type="NCBI Taxonomy" id="1227498"/>
    <lineage>
        <taxon>Archaea</taxon>
        <taxon>Methanobacteriati</taxon>
        <taxon>Methanobacteriota</taxon>
        <taxon>Stenosarchaea group</taxon>
        <taxon>Halobacteria</taxon>
        <taxon>Halobacteriales</taxon>
        <taxon>Natrialbaceae</taxon>
        <taxon>Natronococcus</taxon>
    </lineage>
</organism>
<comment type="caution">
    <text evidence="3">The sequence shown here is derived from an EMBL/GenBank/DDBJ whole genome shotgun (WGS) entry which is preliminary data.</text>
</comment>
<evidence type="ECO:0000313" key="4">
    <source>
        <dbReference type="Proteomes" id="UP000011531"/>
    </source>
</evidence>
<sequence>MIHRNRSTASSGSGSRSRDDDELEGGALDLVPSATALDRRADGRRYELEYDPSADPASQAVVAAVAAFTETDPAALEPLHAAVDTDALDALFRPPTDASRRVAFRYGRLEITVGSPGTVTVTETTVETDG</sequence>
<dbReference type="OrthoDB" id="271604at2157"/>
<dbReference type="InterPro" id="IPR040624">
    <property type="entry name" value="HalOD1"/>
</dbReference>
<reference evidence="3 4" key="1">
    <citation type="journal article" date="2014" name="PLoS Genet.">
        <title>Phylogenetically driven sequencing of extremely halophilic archaea reveals strategies for static and dynamic osmo-response.</title>
        <authorList>
            <person name="Becker E.A."/>
            <person name="Seitzer P.M."/>
            <person name="Tritt A."/>
            <person name="Larsen D."/>
            <person name="Krusor M."/>
            <person name="Yao A.I."/>
            <person name="Wu D."/>
            <person name="Madern D."/>
            <person name="Eisen J.A."/>
            <person name="Darling A.E."/>
            <person name="Facciotti M.T."/>
        </authorList>
    </citation>
    <scope>NUCLEOTIDE SEQUENCE [LARGE SCALE GENOMIC DNA]</scope>
    <source>
        <strain evidence="3 4">DSM 18795</strain>
    </source>
</reference>
<evidence type="ECO:0000259" key="2">
    <source>
        <dbReference type="Pfam" id="PF18545"/>
    </source>
</evidence>
<feature type="region of interest" description="Disordered" evidence="1">
    <location>
        <begin position="1"/>
        <end position="36"/>
    </location>
</feature>
<accession>L9X9V5</accession>
<dbReference type="Proteomes" id="UP000011531">
    <property type="component" value="Unassembled WGS sequence"/>
</dbReference>
<proteinExistence type="predicted"/>
<dbReference type="RefSeq" id="WP_008423667.1">
    <property type="nucleotide sequence ID" value="NZ_AOIA01000114.1"/>
</dbReference>
<dbReference type="AlphaFoldDB" id="L9X9V5"/>
<gene>
    <name evidence="3" type="ORF">C492_11885</name>
</gene>